<dbReference type="OrthoDB" id="1666966at2"/>
<dbReference type="AlphaFoldDB" id="I0GQC6"/>
<dbReference type="Proteomes" id="UP000007887">
    <property type="component" value="Chromosome"/>
</dbReference>
<dbReference type="RefSeq" id="WP_014424400.1">
    <property type="nucleotide sequence ID" value="NC_017068.1"/>
</dbReference>
<organism evidence="2 3">
    <name type="scientific">Selenomonas ruminantium subsp. lactilytica (strain NBRC 103574 / TAM6421)</name>
    <dbReference type="NCBI Taxonomy" id="927704"/>
    <lineage>
        <taxon>Bacteria</taxon>
        <taxon>Bacillati</taxon>
        <taxon>Bacillota</taxon>
        <taxon>Negativicutes</taxon>
        <taxon>Selenomonadales</taxon>
        <taxon>Selenomonadaceae</taxon>
        <taxon>Selenomonas</taxon>
    </lineage>
</organism>
<keyword evidence="1" id="KW-0175">Coiled coil</keyword>
<dbReference type="PATRIC" id="fig|927704.6.peg.1290"/>
<dbReference type="KEGG" id="sri:SELR_12550"/>
<sequence length="67" mass="7539">MARQTNYAEKITTIEAKIAKKQSEIKTLKAQLSTLKEKKAADDYKALTEYMTANNLSANDVLEFIKA</sequence>
<protein>
    <recommendedName>
        <fullName evidence="4">Protein kinase</fullName>
    </recommendedName>
</protein>
<name>I0GQC6_SELRL</name>
<accession>I0GQC6</accession>
<evidence type="ECO:0000313" key="3">
    <source>
        <dbReference type="Proteomes" id="UP000007887"/>
    </source>
</evidence>
<feature type="coiled-coil region" evidence="1">
    <location>
        <begin position="11"/>
        <end position="38"/>
    </location>
</feature>
<gene>
    <name evidence="2" type="ordered locus">SELR_12550</name>
</gene>
<dbReference type="EMBL" id="AP012292">
    <property type="protein sequence ID" value="BAL82963.1"/>
    <property type="molecule type" value="Genomic_DNA"/>
</dbReference>
<proteinExistence type="predicted"/>
<evidence type="ECO:0008006" key="4">
    <source>
        <dbReference type="Google" id="ProtNLM"/>
    </source>
</evidence>
<reference evidence="2 3" key="1">
    <citation type="submission" date="2011-10" db="EMBL/GenBank/DDBJ databases">
        <title>Whole genome sequence of Selenomonas ruminantium subsp. lactilytica TAM6421.</title>
        <authorList>
            <person name="Oguchi A."/>
            <person name="Ankai A."/>
            <person name="Kaneko J."/>
            <person name="Yamada-Narita S."/>
            <person name="Fukui S."/>
            <person name="Takahashi M."/>
            <person name="Onodera T."/>
            <person name="Kojima S."/>
            <person name="Fushimi T."/>
            <person name="Abe N."/>
            <person name="Kamio Y."/>
            <person name="Yamazaki S."/>
            <person name="Fujita N."/>
        </authorList>
    </citation>
    <scope>NUCLEOTIDE SEQUENCE [LARGE SCALE GENOMIC DNA]</scope>
    <source>
        <strain evidence="3">NBRC 103574 / TAM6421</strain>
    </source>
</reference>
<dbReference type="HOGENOM" id="CLU_205364_0_0_9"/>
<evidence type="ECO:0000313" key="2">
    <source>
        <dbReference type="EMBL" id="BAL82963.1"/>
    </source>
</evidence>
<evidence type="ECO:0000256" key="1">
    <source>
        <dbReference type="SAM" id="Coils"/>
    </source>
</evidence>